<protein>
    <recommendedName>
        <fullName evidence="2">DZF domain-containing protein</fullName>
    </recommendedName>
</protein>
<dbReference type="Pfam" id="PF20965">
    <property type="entry name" value="DZF_C"/>
    <property type="match status" value="1"/>
</dbReference>
<evidence type="ECO:0000313" key="3">
    <source>
        <dbReference type="EMBL" id="JAS93269.1"/>
    </source>
</evidence>
<accession>A0A1B6J255</accession>
<feature type="region of interest" description="Disordered" evidence="1">
    <location>
        <begin position="193"/>
        <end position="230"/>
    </location>
</feature>
<dbReference type="PROSITE" id="PS51703">
    <property type="entry name" value="DZF"/>
    <property type="match status" value="1"/>
</dbReference>
<proteinExistence type="predicted"/>
<evidence type="ECO:0000256" key="1">
    <source>
        <dbReference type="SAM" id="MobiDB-lite"/>
    </source>
</evidence>
<dbReference type="EMBL" id="GECU01014437">
    <property type="protein sequence ID" value="JAS93269.1"/>
    <property type="molecule type" value="Transcribed_RNA"/>
</dbReference>
<feature type="compositionally biased region" description="Basic and acidic residues" evidence="1">
    <location>
        <begin position="210"/>
        <end position="230"/>
    </location>
</feature>
<gene>
    <name evidence="3" type="ORF">g.27066</name>
</gene>
<dbReference type="GO" id="GO:0003727">
    <property type="term" value="F:single-stranded RNA binding"/>
    <property type="evidence" value="ECO:0007669"/>
    <property type="project" value="TreeGrafter"/>
</dbReference>
<dbReference type="InterPro" id="IPR043519">
    <property type="entry name" value="NT_sf"/>
</dbReference>
<reference evidence="3" key="1">
    <citation type="submission" date="2015-11" db="EMBL/GenBank/DDBJ databases">
        <title>De novo transcriptome assembly of four potential Pierce s Disease insect vectors from Arizona vineyards.</title>
        <authorList>
            <person name="Tassone E.E."/>
        </authorList>
    </citation>
    <scope>NUCLEOTIDE SEQUENCE</scope>
</reference>
<dbReference type="Gene3D" id="1.10.1410.40">
    <property type="match status" value="1"/>
</dbReference>
<dbReference type="SMART" id="SM00572">
    <property type="entry name" value="DZF"/>
    <property type="match status" value="1"/>
</dbReference>
<name>A0A1B6J255_9HEMI</name>
<dbReference type="PANTHER" id="PTHR45762:SF3">
    <property type="entry name" value="ZINC-FINGER PROTEIN AT 72D, ISOFORM B"/>
    <property type="match status" value="1"/>
</dbReference>
<dbReference type="GO" id="GO:0003725">
    <property type="term" value="F:double-stranded RNA binding"/>
    <property type="evidence" value="ECO:0007669"/>
    <property type="project" value="TreeGrafter"/>
</dbReference>
<evidence type="ECO:0000259" key="2">
    <source>
        <dbReference type="PROSITE" id="PS51703"/>
    </source>
</evidence>
<dbReference type="GO" id="GO:0071011">
    <property type="term" value="C:precatalytic spliceosome"/>
    <property type="evidence" value="ECO:0007669"/>
    <property type="project" value="TreeGrafter"/>
</dbReference>
<dbReference type="Gene3D" id="3.30.460.10">
    <property type="entry name" value="Beta Polymerase, domain 2"/>
    <property type="match status" value="1"/>
</dbReference>
<sequence>MALERKCLNAIHLLHGQTPLSADGVSAPAKDPPDVLSKQKCLDALAALRHAKWFQARATGLQSCVMIIRILRDLCRRNPTWAPLNPWAMELLTEKVVSSAGGPMPPGEALRRILEALSSGVLLPHGPGLLDPCEKEPVDASAGLTPQQREDLTASAQHALRLFAFRQIHKVLGMEMLPQTKFIPKYNNYRFGRKRRRDNSNGEGNDSEAGDGKKDKKDGDAVVKMETDKK</sequence>
<dbReference type="InterPro" id="IPR006561">
    <property type="entry name" value="DZF_dom"/>
</dbReference>
<organism evidence="3">
    <name type="scientific">Homalodisca liturata</name>
    <dbReference type="NCBI Taxonomy" id="320908"/>
    <lineage>
        <taxon>Eukaryota</taxon>
        <taxon>Metazoa</taxon>
        <taxon>Ecdysozoa</taxon>
        <taxon>Arthropoda</taxon>
        <taxon>Hexapoda</taxon>
        <taxon>Insecta</taxon>
        <taxon>Pterygota</taxon>
        <taxon>Neoptera</taxon>
        <taxon>Paraneoptera</taxon>
        <taxon>Hemiptera</taxon>
        <taxon>Auchenorrhyncha</taxon>
        <taxon>Membracoidea</taxon>
        <taxon>Cicadellidae</taxon>
        <taxon>Cicadellinae</taxon>
        <taxon>Proconiini</taxon>
        <taxon>Homalodisca</taxon>
    </lineage>
</organism>
<dbReference type="AlphaFoldDB" id="A0A1B6J255"/>
<feature type="domain" description="DZF" evidence="2">
    <location>
        <begin position="1"/>
        <end position="219"/>
    </location>
</feature>
<dbReference type="FunFam" id="1.10.1410.40:FF:000001">
    <property type="entry name" value="interleukin enhancer-binding factor 3 isoform X1"/>
    <property type="match status" value="1"/>
</dbReference>
<dbReference type="PANTHER" id="PTHR45762">
    <property type="entry name" value="ZINC FINGER RNA-BINDING PROTEIN"/>
    <property type="match status" value="1"/>
</dbReference>
<dbReference type="InterPro" id="IPR049402">
    <property type="entry name" value="DZF_dom_C"/>
</dbReference>